<proteinExistence type="predicted"/>
<dbReference type="Proteomes" id="UP000509742">
    <property type="component" value="Chromosome"/>
</dbReference>
<dbReference type="Proteomes" id="UP000317935">
    <property type="component" value="Chromosome"/>
</dbReference>
<dbReference type="GeneID" id="56929290"/>
<evidence type="ECO:0000313" key="4">
    <source>
        <dbReference type="Proteomes" id="UP000317935"/>
    </source>
</evidence>
<dbReference type="Pfam" id="PF09624">
    <property type="entry name" value="DUF2393"/>
    <property type="match status" value="1"/>
</dbReference>
<evidence type="ECO:0008006" key="6">
    <source>
        <dbReference type="Google" id="ProtNLM"/>
    </source>
</evidence>
<keyword evidence="1" id="KW-1133">Transmembrane helix</keyword>
<feature type="transmembrane region" description="Helical" evidence="1">
    <location>
        <begin position="21"/>
        <end position="46"/>
    </location>
</feature>
<evidence type="ECO:0000256" key="1">
    <source>
        <dbReference type="SAM" id="Phobius"/>
    </source>
</evidence>
<keyword evidence="1" id="KW-0472">Membrane</keyword>
<dbReference type="AlphaFoldDB" id="A0A6J4CYZ6"/>
<protein>
    <recommendedName>
        <fullName evidence="6">DUF2393 domain-containing protein</fullName>
    </recommendedName>
</protein>
<reference evidence="2 5" key="2">
    <citation type="submission" date="2020-04" db="EMBL/GenBank/DDBJ databases">
        <title>Genomic analysis of gastric non-Helicobacter pylori Helicobacters isolated in Japan.</title>
        <authorList>
            <person name="Suzuki M."/>
            <person name="Rimbara E."/>
        </authorList>
    </citation>
    <scope>NUCLEOTIDE SEQUENCE [LARGE SCALE GENOMIC DNA]</scope>
    <source>
        <strain evidence="2 5">NHP19-0020</strain>
    </source>
</reference>
<evidence type="ECO:0000313" key="3">
    <source>
        <dbReference type="EMBL" id="BCD69962.1"/>
    </source>
</evidence>
<keyword evidence="5" id="KW-1185">Reference proteome</keyword>
<sequence>MLISTLLQTVLDHLKIFWEQASLFALVIFGLHCAFFLGFFILGLYFRGFTSTLFHLIALLFLFATPFGVRYILEQQLFKIQATVQQAFSFTYTSAFVAKVRIKNEGYLPIRKCFLRLDVLLPSTNKFQSFLHQWIFAHSYVQPFQLFLPPHKEQNLVMNIEPYPYKQASFKLSSTCH</sequence>
<dbReference type="InterPro" id="IPR013417">
    <property type="entry name" value="CHP02588"/>
</dbReference>
<feature type="transmembrane region" description="Helical" evidence="1">
    <location>
        <begin position="52"/>
        <end position="73"/>
    </location>
</feature>
<reference evidence="3 4" key="1">
    <citation type="submission" date="2019-06" db="EMBL/GenBank/DDBJ databases">
        <title>Complete genome sequence of Helicobacter suis SNTW101c.</title>
        <authorList>
            <person name="Rimbara E."/>
            <person name="Suzuki M."/>
            <person name="Matsui H."/>
            <person name="Nakamura M."/>
            <person name="Mori S."/>
            <person name="Shibayama K."/>
        </authorList>
    </citation>
    <scope>NUCLEOTIDE SEQUENCE [LARGE SCALE GENOMIC DNA]</scope>
    <source>
        <strain evidence="3 4">SNTW101c</strain>
    </source>
</reference>
<evidence type="ECO:0000313" key="2">
    <source>
        <dbReference type="EMBL" id="BCD45832.1"/>
    </source>
</evidence>
<accession>A0A6J4CYZ6</accession>
<dbReference type="RefSeq" id="WP_231102862.1">
    <property type="nucleotide sequence ID" value="NZ_AP019774.1"/>
</dbReference>
<dbReference type="EMBL" id="AP023036">
    <property type="protein sequence ID" value="BCD45832.1"/>
    <property type="molecule type" value="Genomic_DNA"/>
</dbReference>
<dbReference type="EMBL" id="AP019774">
    <property type="protein sequence ID" value="BCD69962.1"/>
    <property type="molecule type" value="Genomic_DNA"/>
</dbReference>
<name>A0A6J4CYZ6_9HELI</name>
<keyword evidence="1" id="KW-0812">Transmembrane</keyword>
<evidence type="ECO:0000313" key="5">
    <source>
        <dbReference type="Proteomes" id="UP000509742"/>
    </source>
</evidence>
<organism evidence="3 4">
    <name type="scientific">Helicobacter suis</name>
    <dbReference type="NCBI Taxonomy" id="104628"/>
    <lineage>
        <taxon>Bacteria</taxon>
        <taxon>Pseudomonadati</taxon>
        <taxon>Campylobacterota</taxon>
        <taxon>Epsilonproteobacteria</taxon>
        <taxon>Campylobacterales</taxon>
        <taxon>Helicobacteraceae</taxon>
        <taxon>Helicobacter</taxon>
    </lineage>
</organism>
<gene>
    <name evidence="2" type="ORF">NHP190020_08710</name>
    <name evidence="3" type="ORF">SNTW_06070</name>
</gene>